<feature type="domain" description="Cadherin" evidence="13">
    <location>
        <begin position="487"/>
        <end position="591"/>
    </location>
</feature>
<dbReference type="GO" id="GO:0005509">
    <property type="term" value="F:calcium ion binding"/>
    <property type="evidence" value="ECO:0007669"/>
    <property type="project" value="UniProtKB-UniRule"/>
</dbReference>
<keyword evidence="15" id="KW-1185">Reference proteome</keyword>
<evidence type="ECO:0000256" key="6">
    <source>
        <dbReference type="ARBA" id="ARBA00022837"/>
    </source>
</evidence>
<feature type="domain" description="Cadherin" evidence="13">
    <location>
        <begin position="26"/>
        <end position="124"/>
    </location>
</feature>
<evidence type="ECO:0000256" key="11">
    <source>
        <dbReference type="SAM" id="Phobius"/>
    </source>
</evidence>
<keyword evidence="7" id="KW-0130">Cell adhesion</keyword>
<name>A0AAV3APB6_PYXAD</name>
<dbReference type="Gene3D" id="2.60.40.60">
    <property type="entry name" value="Cadherins"/>
    <property type="match status" value="8"/>
</dbReference>
<dbReference type="Pfam" id="PF00028">
    <property type="entry name" value="Cadherin"/>
    <property type="match status" value="6"/>
</dbReference>
<dbReference type="CDD" id="cd11304">
    <property type="entry name" value="Cadherin_repeat"/>
    <property type="match status" value="8"/>
</dbReference>
<evidence type="ECO:0000259" key="13">
    <source>
        <dbReference type="PROSITE" id="PS50268"/>
    </source>
</evidence>
<feature type="domain" description="Cadherin" evidence="13">
    <location>
        <begin position="247"/>
        <end position="359"/>
    </location>
</feature>
<evidence type="ECO:0000256" key="10">
    <source>
        <dbReference type="PROSITE-ProRule" id="PRU00043"/>
    </source>
</evidence>
<gene>
    <name evidence="14" type="ORF">GDO54_006850</name>
</gene>
<feature type="signal peptide" evidence="12">
    <location>
        <begin position="1"/>
        <end position="20"/>
    </location>
</feature>
<dbReference type="PRINTS" id="PR00205">
    <property type="entry name" value="CADHERIN"/>
</dbReference>
<dbReference type="Proteomes" id="UP001181693">
    <property type="component" value="Unassembled WGS sequence"/>
</dbReference>
<feature type="transmembrane region" description="Helical" evidence="11">
    <location>
        <begin position="1134"/>
        <end position="1159"/>
    </location>
</feature>
<keyword evidence="9 11" id="KW-0472">Membrane</keyword>
<dbReference type="SUPFAM" id="SSF49313">
    <property type="entry name" value="Cadherin-like"/>
    <property type="match status" value="8"/>
</dbReference>
<dbReference type="GO" id="GO:0005886">
    <property type="term" value="C:plasma membrane"/>
    <property type="evidence" value="ECO:0007669"/>
    <property type="project" value="UniProtKB-SubCell"/>
</dbReference>
<keyword evidence="2" id="KW-1003">Cell membrane</keyword>
<keyword evidence="3 11" id="KW-0812">Transmembrane</keyword>
<dbReference type="GO" id="GO:0005911">
    <property type="term" value="C:cell-cell junction"/>
    <property type="evidence" value="ECO:0007669"/>
    <property type="project" value="TreeGrafter"/>
</dbReference>
<proteinExistence type="predicted"/>
<keyword evidence="4 12" id="KW-0732">Signal</keyword>
<evidence type="ECO:0000256" key="8">
    <source>
        <dbReference type="ARBA" id="ARBA00022989"/>
    </source>
</evidence>
<dbReference type="InterPro" id="IPR050971">
    <property type="entry name" value="Cadherin-domain_protein"/>
</dbReference>
<dbReference type="PROSITE" id="PS00232">
    <property type="entry name" value="CADHERIN_1"/>
    <property type="match status" value="4"/>
</dbReference>
<evidence type="ECO:0000256" key="7">
    <source>
        <dbReference type="ARBA" id="ARBA00022889"/>
    </source>
</evidence>
<keyword evidence="6 10" id="KW-0106">Calcium</keyword>
<evidence type="ECO:0000256" key="2">
    <source>
        <dbReference type="ARBA" id="ARBA00022475"/>
    </source>
</evidence>
<feature type="domain" description="Cadherin" evidence="13">
    <location>
        <begin position="372"/>
        <end position="486"/>
    </location>
</feature>
<feature type="domain" description="Cadherin" evidence="13">
    <location>
        <begin position="125"/>
        <end position="246"/>
    </location>
</feature>
<keyword evidence="8 11" id="KW-1133">Transmembrane helix</keyword>
<reference evidence="14" key="1">
    <citation type="thesis" date="2020" institute="ProQuest LLC" country="789 East Eisenhower Parkway, Ann Arbor, MI, USA">
        <title>Comparative Genomics and Chromosome Evolution.</title>
        <authorList>
            <person name="Mudd A.B."/>
        </authorList>
    </citation>
    <scope>NUCLEOTIDE SEQUENCE</scope>
    <source>
        <strain evidence="14">1538</strain>
        <tissue evidence="14">Blood</tissue>
    </source>
</reference>
<evidence type="ECO:0000256" key="3">
    <source>
        <dbReference type="ARBA" id="ARBA00022692"/>
    </source>
</evidence>
<evidence type="ECO:0000313" key="14">
    <source>
        <dbReference type="EMBL" id="DBA30926.1"/>
    </source>
</evidence>
<dbReference type="InterPro" id="IPR002126">
    <property type="entry name" value="Cadherin-like_dom"/>
</dbReference>
<dbReference type="InterPro" id="IPR020894">
    <property type="entry name" value="Cadherin_CS"/>
</dbReference>
<keyword evidence="5" id="KW-0677">Repeat</keyword>
<dbReference type="GO" id="GO:0007156">
    <property type="term" value="P:homophilic cell adhesion via plasma membrane adhesion molecules"/>
    <property type="evidence" value="ECO:0007669"/>
    <property type="project" value="InterPro"/>
</dbReference>
<organism evidence="14 15">
    <name type="scientific">Pyxicephalus adspersus</name>
    <name type="common">African bullfrog</name>
    <dbReference type="NCBI Taxonomy" id="30357"/>
    <lineage>
        <taxon>Eukaryota</taxon>
        <taxon>Metazoa</taxon>
        <taxon>Chordata</taxon>
        <taxon>Craniata</taxon>
        <taxon>Vertebrata</taxon>
        <taxon>Euteleostomi</taxon>
        <taxon>Amphibia</taxon>
        <taxon>Batrachia</taxon>
        <taxon>Anura</taxon>
        <taxon>Neobatrachia</taxon>
        <taxon>Ranoidea</taxon>
        <taxon>Pyxicephalidae</taxon>
        <taxon>Pyxicephalinae</taxon>
        <taxon>Pyxicephalus</taxon>
    </lineage>
</organism>
<feature type="chain" id="PRO_5043562173" description="Cadherin domain-containing protein" evidence="12">
    <location>
        <begin position="21"/>
        <end position="1229"/>
    </location>
</feature>
<dbReference type="PANTHER" id="PTHR24025">
    <property type="entry name" value="DESMOGLEIN FAMILY MEMBER"/>
    <property type="match status" value="1"/>
</dbReference>
<feature type="domain" description="Cadherin" evidence="13">
    <location>
        <begin position="591"/>
        <end position="700"/>
    </location>
</feature>
<accession>A0AAV3APB6</accession>
<protein>
    <recommendedName>
        <fullName evidence="13">Cadherin domain-containing protein</fullName>
    </recommendedName>
</protein>
<dbReference type="FunFam" id="2.60.40.60:FF:000245">
    <property type="entry name" value="Cadherin related family member 2"/>
    <property type="match status" value="1"/>
</dbReference>
<evidence type="ECO:0000256" key="12">
    <source>
        <dbReference type="SAM" id="SignalP"/>
    </source>
</evidence>
<sequence length="1229" mass="135481">MGFSLLLIPLLLMSAVQVSANNRPQFGPTPNVIIPEDTPIGAHIFNITATDPDRDILTYGIEGPDSYYFSCAQDTGEVALAVSVDYEIKNLLSITLTVTDGITQTVTKNIVVTVTDCNDNTPIFEGTPYFATVKENTTPGTIILNVTAKDYDDNGKAPVSFEIIQITPNIPGSHLFYIKREAETSPTVGNIYLNDTLNYNKLSTFYQLSILAKDRGGQLNGVYIEQNSTVYVSVNVVDVPDLNPEFIGAPYVISVQEHTGRGEVVQKVSAIDADRGIDDKILYSIISSTVGGLFSINESTGEIHVINDIDREKLLDNDEQVILTVMAKEQNLNIHGQPATATTTVTIRVLDINDNKPQFYNCEVTDCNFQTDQSNFYGEIEEHSSVRVPVANLTITANDPDKDQNGAFNLYLRGKDADYFTVSPTRVTNTGLVQVLVKNPEAIDYEKVQKMYVEIVANDTRKITDCCSVASVTIQLIDINDHIPEFPFPLYDLKVKEHCANGTSLGRITATDPDSEIYGLITYGLLPPSILNSFNVNTATGEITVVNGDLLDRERLSQYYATLQARDGINATGTTLLEITLIDINDWPPEATGTYNIFVNENSDDVHIEITAFDNDEPGNSNSMIRFRLLPSYLSGNFSINSITGVITSNGPLDREEIDITLNGRIVLTVELYDLGVPSLSSEVIVTINVEDLNDNAPVFTQEEYRFFVNESTEGVYVGSLSASDADQTELNNRISFRISQGGSGNFIIRGQQVDLGQYIGQLFLDPEVQLDYEQQKNYTLIIEAQDYGFKGVSNSANAAVIVEVLDLNDEPPYINPTTLVDLYVVEKWTGVPEKIAQLNATDPDTNSDLEFQSLSVTCYKNSKDAGSICYNWLWLAPDGQLFVSYTEDVDYELCDRIDMLLRVEDKLTLLGDRYSNNDKDSGQNAELFFSIEKVDFIFSTGGDQQLGNLFSVVTINENNIYVGSVRSVTIITLIRMFSLRYIDLIFIKLCTYKYLSIFCLCRVASNLDRTLKGQYNVTVRVMDKGNPPLNATRSITIFTIDESYRSILRFSRSVDEVTEQIAVIMGQLSLATGASVFVSGIEPEEDTSRIYSRASKRSILSVYCVFANGTAITPDELSSKGTAEGPLQQGNKILYGIIAGLAAVLIVLAISMTISLVCMRKSHKRKLRAVKASKVAKALPGEAAQGVEAIPGTNRFNKDGANPMLNVDMGNFLDLGFEENSSVSDSVR</sequence>
<dbReference type="PANTHER" id="PTHR24025:SF23">
    <property type="entry name" value="NEURAL-CADHERIN"/>
    <property type="match status" value="1"/>
</dbReference>
<evidence type="ECO:0000256" key="9">
    <source>
        <dbReference type="ARBA" id="ARBA00023136"/>
    </source>
</evidence>
<dbReference type="EMBL" id="DYDO01000002">
    <property type="protein sequence ID" value="DBA30926.1"/>
    <property type="molecule type" value="Genomic_DNA"/>
</dbReference>
<dbReference type="PROSITE" id="PS50268">
    <property type="entry name" value="CADHERIN_2"/>
    <property type="match status" value="8"/>
</dbReference>
<evidence type="ECO:0000256" key="4">
    <source>
        <dbReference type="ARBA" id="ARBA00022729"/>
    </source>
</evidence>
<dbReference type="FunFam" id="2.60.40.60:FF:000098">
    <property type="entry name" value="cadherin-23 isoform X1"/>
    <property type="match status" value="1"/>
</dbReference>
<evidence type="ECO:0000313" key="15">
    <source>
        <dbReference type="Proteomes" id="UP001181693"/>
    </source>
</evidence>
<comment type="caution">
    <text evidence="14">The sequence shown here is derived from an EMBL/GenBank/DDBJ whole genome shotgun (WGS) entry which is preliminary data.</text>
</comment>
<feature type="domain" description="Cadherin" evidence="13">
    <location>
        <begin position="919"/>
        <end position="1051"/>
    </location>
</feature>
<evidence type="ECO:0000256" key="1">
    <source>
        <dbReference type="ARBA" id="ARBA00004251"/>
    </source>
</evidence>
<dbReference type="InterPro" id="IPR015919">
    <property type="entry name" value="Cadherin-like_sf"/>
</dbReference>
<feature type="domain" description="Cadherin" evidence="13">
    <location>
        <begin position="701"/>
        <end position="815"/>
    </location>
</feature>
<evidence type="ECO:0000256" key="5">
    <source>
        <dbReference type="ARBA" id="ARBA00022737"/>
    </source>
</evidence>
<dbReference type="AlphaFoldDB" id="A0AAV3APB6"/>
<dbReference type="FunFam" id="2.60.40.60:FF:000168">
    <property type="entry name" value="Cadherin-related family member 2"/>
    <property type="match status" value="1"/>
</dbReference>
<comment type="subcellular location">
    <subcellularLocation>
        <location evidence="1">Cell membrane</location>
        <topology evidence="1">Single-pass type I membrane protein</topology>
    </subcellularLocation>
</comment>
<dbReference type="SMART" id="SM00112">
    <property type="entry name" value="CA"/>
    <property type="match status" value="7"/>
</dbReference>